<dbReference type="RefSeq" id="WP_209557243.1">
    <property type="nucleotide sequence ID" value="NZ_JAEDXU010000004.1"/>
</dbReference>
<proteinExistence type="predicted"/>
<name>A0ABS4CJG6_9ENTE</name>
<comment type="caution">
    <text evidence="2">The sequence shown here is derived from an EMBL/GenBank/DDBJ whole genome shotgun (WGS) entry which is preliminary data.</text>
</comment>
<keyword evidence="1" id="KW-0175">Coiled coil</keyword>
<dbReference type="EMBL" id="JAEDXU010000004">
    <property type="protein sequence ID" value="MBP1046422.1"/>
    <property type="molecule type" value="Genomic_DNA"/>
</dbReference>
<gene>
    <name evidence="2" type="ORF">I6N96_09010</name>
</gene>
<accession>A0ABS4CJG6</accession>
<sequence>MKYLEKQYLMACAEIDRLKHVEETLRKQQKQNAELLDGLAEESNDLQAEVEKQDKLIRKLEEVKLKLEKDVSRHKDRSDSLSRRCLELNDELGRVRNV</sequence>
<evidence type="ECO:0000256" key="1">
    <source>
        <dbReference type="SAM" id="Coils"/>
    </source>
</evidence>
<dbReference type="Proteomes" id="UP000673375">
    <property type="component" value="Unassembled WGS sequence"/>
</dbReference>
<reference evidence="2 3" key="1">
    <citation type="submission" date="2020-12" db="EMBL/GenBank/DDBJ databases">
        <title>Vagococcus allomyrinae sp. nov. and Enterococcus lavae sp. nov., isolated from the larvae of Allomyrina dichotoma.</title>
        <authorList>
            <person name="Lee S.D."/>
        </authorList>
    </citation>
    <scope>NUCLEOTIDE SEQUENCE [LARGE SCALE GENOMIC DNA]</scope>
    <source>
        <strain evidence="2 3">BWM-S5</strain>
    </source>
</reference>
<evidence type="ECO:0000313" key="2">
    <source>
        <dbReference type="EMBL" id="MBP1046422.1"/>
    </source>
</evidence>
<feature type="coiled-coil region" evidence="1">
    <location>
        <begin position="18"/>
        <end position="77"/>
    </location>
</feature>
<protein>
    <submittedName>
        <fullName evidence="2">Uncharacterized protein</fullName>
    </submittedName>
</protein>
<organism evidence="2 3">
    <name type="scientific">Enterococcus larvae</name>
    <dbReference type="NCBI Taxonomy" id="2794352"/>
    <lineage>
        <taxon>Bacteria</taxon>
        <taxon>Bacillati</taxon>
        <taxon>Bacillota</taxon>
        <taxon>Bacilli</taxon>
        <taxon>Lactobacillales</taxon>
        <taxon>Enterococcaceae</taxon>
        <taxon>Enterococcus</taxon>
    </lineage>
</organism>
<evidence type="ECO:0000313" key="3">
    <source>
        <dbReference type="Proteomes" id="UP000673375"/>
    </source>
</evidence>
<keyword evidence="3" id="KW-1185">Reference proteome</keyword>